<evidence type="ECO:0000313" key="2">
    <source>
        <dbReference type="EMBL" id="CEM28263.1"/>
    </source>
</evidence>
<keyword evidence="3" id="KW-1185">Reference proteome</keyword>
<dbReference type="PhylomeDB" id="A0A0G4GFF2"/>
<feature type="region of interest" description="Disordered" evidence="1">
    <location>
        <begin position="1"/>
        <end position="22"/>
    </location>
</feature>
<proteinExistence type="predicted"/>
<protein>
    <submittedName>
        <fullName evidence="2">Uncharacterized protein</fullName>
    </submittedName>
</protein>
<dbReference type="Proteomes" id="UP000041254">
    <property type="component" value="Unassembled WGS sequence"/>
</dbReference>
<evidence type="ECO:0000256" key="1">
    <source>
        <dbReference type="SAM" id="MobiDB-lite"/>
    </source>
</evidence>
<reference evidence="2 3" key="1">
    <citation type="submission" date="2014-11" db="EMBL/GenBank/DDBJ databases">
        <authorList>
            <person name="Zhu J."/>
            <person name="Qi W."/>
            <person name="Song R."/>
        </authorList>
    </citation>
    <scope>NUCLEOTIDE SEQUENCE [LARGE SCALE GENOMIC DNA]</scope>
</reference>
<accession>A0A0G4GFF2</accession>
<sequence>MVDGEVGEGRHGGHGDGNGGREEAVIPFDELTKVQLVELLRAHPSPDMRHVADNITASTPHRHTLAIDSAVSLLDMLDDMDRGAVCEGIRCELGLPKGIALLIIPQLRRFLRALQRRGAVQWPPGDGERGEGGLAAGKSWDSARLASAIEHEIDMMAADKKQRHGDRLQHVIDKIREHGISGILVGRSDASITRS</sequence>
<dbReference type="AlphaFoldDB" id="A0A0G4GFF2"/>
<feature type="compositionally biased region" description="Basic and acidic residues" evidence="1">
    <location>
        <begin position="7"/>
        <end position="22"/>
    </location>
</feature>
<name>A0A0G4GFF2_VITBC</name>
<dbReference type="EMBL" id="CDMY01000648">
    <property type="protein sequence ID" value="CEM28263.1"/>
    <property type="molecule type" value="Genomic_DNA"/>
</dbReference>
<dbReference type="VEuPathDB" id="CryptoDB:Vbra_6226"/>
<organism evidence="2 3">
    <name type="scientific">Vitrella brassicaformis (strain CCMP3155)</name>
    <dbReference type="NCBI Taxonomy" id="1169540"/>
    <lineage>
        <taxon>Eukaryota</taxon>
        <taxon>Sar</taxon>
        <taxon>Alveolata</taxon>
        <taxon>Colpodellida</taxon>
        <taxon>Vitrellaceae</taxon>
        <taxon>Vitrella</taxon>
    </lineage>
</organism>
<dbReference type="InParanoid" id="A0A0G4GFF2"/>
<gene>
    <name evidence="2" type="ORF">Vbra_6226</name>
</gene>
<evidence type="ECO:0000313" key="3">
    <source>
        <dbReference type="Proteomes" id="UP000041254"/>
    </source>
</evidence>